<organism evidence="1 2">
    <name type="scientific">Ostreobium quekettii</name>
    <dbReference type="NCBI Taxonomy" id="121088"/>
    <lineage>
        <taxon>Eukaryota</taxon>
        <taxon>Viridiplantae</taxon>
        <taxon>Chlorophyta</taxon>
        <taxon>core chlorophytes</taxon>
        <taxon>Ulvophyceae</taxon>
        <taxon>TCBD clade</taxon>
        <taxon>Bryopsidales</taxon>
        <taxon>Ostreobineae</taxon>
        <taxon>Ostreobiaceae</taxon>
        <taxon>Ostreobium</taxon>
    </lineage>
</organism>
<evidence type="ECO:0000313" key="2">
    <source>
        <dbReference type="Proteomes" id="UP000708148"/>
    </source>
</evidence>
<sequence length="119" mass="13200">MFMLATMQCKTDKECCTVPEGGKLGGELHAASIVHAKKGQGCVKCQLAAHLLGLIIWRERVQRLCCHVGVSMGFRWPLGTNRGELLTLSVELCCEPRAWQRCRAAAVITLAHCDMYINR</sequence>
<dbReference type="EMBL" id="CAJHUC010001352">
    <property type="protein sequence ID" value="CAD7700834.1"/>
    <property type="molecule type" value="Genomic_DNA"/>
</dbReference>
<gene>
    <name evidence="1" type="ORF">OSTQU699_LOCUS6193</name>
</gene>
<accession>A0A8S1J4P8</accession>
<dbReference type="AlphaFoldDB" id="A0A8S1J4P8"/>
<name>A0A8S1J4P8_9CHLO</name>
<reference evidence="1" key="1">
    <citation type="submission" date="2020-12" db="EMBL/GenBank/DDBJ databases">
        <authorList>
            <person name="Iha C."/>
        </authorList>
    </citation>
    <scope>NUCLEOTIDE SEQUENCE</scope>
</reference>
<comment type="caution">
    <text evidence="1">The sequence shown here is derived from an EMBL/GenBank/DDBJ whole genome shotgun (WGS) entry which is preliminary data.</text>
</comment>
<dbReference type="Proteomes" id="UP000708148">
    <property type="component" value="Unassembled WGS sequence"/>
</dbReference>
<proteinExistence type="predicted"/>
<evidence type="ECO:0000313" key="1">
    <source>
        <dbReference type="EMBL" id="CAD7700834.1"/>
    </source>
</evidence>
<protein>
    <submittedName>
        <fullName evidence="1">Uncharacterized protein</fullName>
    </submittedName>
</protein>
<keyword evidence="2" id="KW-1185">Reference proteome</keyword>